<reference evidence="8 9" key="1">
    <citation type="submission" date="2016-10" db="EMBL/GenBank/DDBJ databases">
        <authorList>
            <person name="de Groot N.N."/>
        </authorList>
    </citation>
    <scope>NUCLEOTIDE SEQUENCE [LARGE SCALE GENOMIC DNA]</scope>
    <source>
        <strain evidence="8 9">DSM 22012</strain>
    </source>
</reference>
<evidence type="ECO:0000256" key="4">
    <source>
        <dbReference type="ARBA" id="ARBA00034320"/>
    </source>
</evidence>
<dbReference type="InterPro" id="IPR036627">
    <property type="entry name" value="CobW-likC_sf"/>
</dbReference>
<dbReference type="Proteomes" id="UP000236745">
    <property type="component" value="Unassembled WGS sequence"/>
</dbReference>
<dbReference type="CDD" id="cd03112">
    <property type="entry name" value="CobW-like"/>
    <property type="match status" value="1"/>
</dbReference>
<evidence type="ECO:0000256" key="5">
    <source>
        <dbReference type="ARBA" id="ARBA00045658"/>
    </source>
</evidence>
<gene>
    <name evidence="8" type="ORF">SAMN05444390_10697</name>
</gene>
<keyword evidence="3" id="KW-0143">Chaperone</keyword>
<proteinExistence type="inferred from homology"/>
<dbReference type="PANTHER" id="PTHR13748:SF62">
    <property type="entry name" value="COBW DOMAIN-CONTAINING PROTEIN"/>
    <property type="match status" value="1"/>
</dbReference>
<dbReference type="EMBL" id="FNVQ01000006">
    <property type="protein sequence ID" value="SEG84211.1"/>
    <property type="molecule type" value="Genomic_DNA"/>
</dbReference>
<dbReference type="InterPro" id="IPR011629">
    <property type="entry name" value="CobW-like_C"/>
</dbReference>
<dbReference type="Gene3D" id="3.40.50.300">
    <property type="entry name" value="P-loop containing nucleotide triphosphate hydrolases"/>
    <property type="match status" value="1"/>
</dbReference>
<dbReference type="Gene3D" id="3.30.1220.10">
    <property type="entry name" value="CobW-like, C-terminal domain"/>
    <property type="match status" value="1"/>
</dbReference>
<dbReference type="OrthoDB" id="9808822at2"/>
<comment type="catalytic activity">
    <reaction evidence="6">
        <text>GTP + H2O = GDP + phosphate + H(+)</text>
        <dbReference type="Rhea" id="RHEA:19669"/>
        <dbReference type="ChEBI" id="CHEBI:15377"/>
        <dbReference type="ChEBI" id="CHEBI:15378"/>
        <dbReference type="ChEBI" id="CHEBI:37565"/>
        <dbReference type="ChEBI" id="CHEBI:43474"/>
        <dbReference type="ChEBI" id="CHEBI:58189"/>
    </reaction>
    <physiologicalReaction direction="left-to-right" evidence="6">
        <dbReference type="Rhea" id="RHEA:19670"/>
    </physiologicalReaction>
</comment>
<dbReference type="SMART" id="SM00833">
    <property type="entry name" value="CobW_C"/>
    <property type="match status" value="1"/>
</dbReference>
<dbReference type="Pfam" id="PF02492">
    <property type="entry name" value="cobW"/>
    <property type="match status" value="1"/>
</dbReference>
<dbReference type="GO" id="GO:0005737">
    <property type="term" value="C:cytoplasm"/>
    <property type="evidence" value="ECO:0007669"/>
    <property type="project" value="TreeGrafter"/>
</dbReference>
<comment type="similarity">
    <text evidence="4">Belongs to the SIMIBI class G3E GTPase family. ZNG1 subfamily.</text>
</comment>
<keyword evidence="9" id="KW-1185">Reference proteome</keyword>
<evidence type="ECO:0000256" key="2">
    <source>
        <dbReference type="ARBA" id="ARBA00022801"/>
    </source>
</evidence>
<name>A0A1H6DGA6_9GAMM</name>
<dbReference type="PANTHER" id="PTHR13748">
    <property type="entry name" value="COBW-RELATED"/>
    <property type="match status" value="1"/>
</dbReference>
<dbReference type="InterPro" id="IPR027417">
    <property type="entry name" value="P-loop_NTPase"/>
</dbReference>
<evidence type="ECO:0000313" key="8">
    <source>
        <dbReference type="EMBL" id="SEG84211.1"/>
    </source>
</evidence>
<comment type="function">
    <text evidence="5">Zinc chaperone that directly transfers zinc cofactor to target proteins, thereby activating them. Zinc is transferred from the CXCC motif in the GTPase domain to the zinc binding site in target proteins in a process requiring GTP hydrolysis.</text>
</comment>
<dbReference type="SUPFAM" id="SSF52540">
    <property type="entry name" value="P-loop containing nucleoside triphosphate hydrolases"/>
    <property type="match status" value="1"/>
</dbReference>
<protein>
    <submittedName>
        <fullName evidence="8">GTPase, G3E family</fullName>
    </submittedName>
</protein>
<sequence>MADLDNRIPVHVITGFLGAGKTTLLKRVLRDEAFGDTAVLINEFGEVGLDNLLLGDLEQEAVLLKSGCVCCTIRGELSEALKKLLSQRESGEIPPFRRIILETTGLADPGPINSTLAADTVLRNQLKPAAGICLVDAQNGLASYESYPVWTDQVAAADRVVLSKVAQAESAQLDKVREIVQRINPAAELISGEVEPAQLENLFVGVSGGKQWRPVQIQSWLGSPAFSAFSNKQQPAGQHLDGIASFRLQLDGELDWTCLGIWLSLLLDCHGANLLRVKGVLHPKDSEVPLVLHGVQHTVYPPELLTQWPKEERDSYLIFITRNLSEVTIRRSLQTFMESISRFPAPRILNG</sequence>
<evidence type="ECO:0000259" key="7">
    <source>
        <dbReference type="SMART" id="SM00833"/>
    </source>
</evidence>
<dbReference type="GO" id="GO:0016787">
    <property type="term" value="F:hydrolase activity"/>
    <property type="evidence" value="ECO:0007669"/>
    <property type="project" value="UniProtKB-KW"/>
</dbReference>
<evidence type="ECO:0000256" key="3">
    <source>
        <dbReference type="ARBA" id="ARBA00023186"/>
    </source>
</evidence>
<dbReference type="InterPro" id="IPR051316">
    <property type="entry name" value="Zinc-reg_GTPase_activator"/>
</dbReference>
<dbReference type="GO" id="GO:0000166">
    <property type="term" value="F:nucleotide binding"/>
    <property type="evidence" value="ECO:0007669"/>
    <property type="project" value="UniProtKB-KW"/>
</dbReference>
<keyword evidence="1" id="KW-0547">Nucleotide-binding</keyword>
<dbReference type="Pfam" id="PF07683">
    <property type="entry name" value="CobW_C"/>
    <property type="match status" value="1"/>
</dbReference>
<dbReference type="RefSeq" id="WP_104005343.1">
    <property type="nucleotide sequence ID" value="NZ_FNVQ01000006.1"/>
</dbReference>
<accession>A0A1H6DGA6</accession>
<dbReference type="AlphaFoldDB" id="A0A1H6DGA6"/>
<evidence type="ECO:0000313" key="9">
    <source>
        <dbReference type="Proteomes" id="UP000236745"/>
    </source>
</evidence>
<dbReference type="InterPro" id="IPR003495">
    <property type="entry name" value="CobW/HypB/UreG_nucleotide-bd"/>
</dbReference>
<keyword evidence="2" id="KW-0378">Hydrolase</keyword>
<dbReference type="SUPFAM" id="SSF90002">
    <property type="entry name" value="Hypothetical protein YjiA, C-terminal domain"/>
    <property type="match status" value="1"/>
</dbReference>
<feature type="domain" description="CobW C-terminal" evidence="7">
    <location>
        <begin position="243"/>
        <end position="337"/>
    </location>
</feature>
<evidence type="ECO:0000256" key="6">
    <source>
        <dbReference type="ARBA" id="ARBA00049117"/>
    </source>
</evidence>
<organism evidence="8 9">
    <name type="scientific">Marinobacterium lutimaris</name>
    <dbReference type="NCBI Taxonomy" id="568106"/>
    <lineage>
        <taxon>Bacteria</taxon>
        <taxon>Pseudomonadati</taxon>
        <taxon>Pseudomonadota</taxon>
        <taxon>Gammaproteobacteria</taxon>
        <taxon>Oceanospirillales</taxon>
        <taxon>Oceanospirillaceae</taxon>
        <taxon>Marinobacterium</taxon>
    </lineage>
</organism>
<evidence type="ECO:0000256" key="1">
    <source>
        <dbReference type="ARBA" id="ARBA00022741"/>
    </source>
</evidence>